<comment type="subcellular location">
    <subcellularLocation>
        <location evidence="1">Membrane</location>
        <topology evidence="1">Single-pass membrane protein</topology>
    </subcellularLocation>
</comment>
<feature type="domain" description="GTD-binding" evidence="7">
    <location>
        <begin position="481"/>
        <end position="572"/>
    </location>
</feature>
<organism evidence="8 9">
    <name type="scientific">Panicum virgatum</name>
    <name type="common">Blackwell switchgrass</name>
    <dbReference type="NCBI Taxonomy" id="38727"/>
    <lineage>
        <taxon>Eukaryota</taxon>
        <taxon>Viridiplantae</taxon>
        <taxon>Streptophyta</taxon>
        <taxon>Embryophyta</taxon>
        <taxon>Tracheophyta</taxon>
        <taxon>Spermatophyta</taxon>
        <taxon>Magnoliopsida</taxon>
        <taxon>Liliopsida</taxon>
        <taxon>Poales</taxon>
        <taxon>Poaceae</taxon>
        <taxon>PACMAD clade</taxon>
        <taxon>Panicoideae</taxon>
        <taxon>Panicodae</taxon>
        <taxon>Paniceae</taxon>
        <taxon>Panicinae</taxon>
        <taxon>Panicum</taxon>
        <taxon>Panicum sect. Hiantes</taxon>
    </lineage>
</organism>
<keyword evidence="2" id="KW-0812">Transmembrane</keyword>
<dbReference type="GO" id="GO:0016020">
    <property type="term" value="C:membrane"/>
    <property type="evidence" value="ECO:0007669"/>
    <property type="project" value="UniProtKB-SubCell"/>
</dbReference>
<feature type="coiled-coil region" evidence="5">
    <location>
        <begin position="487"/>
        <end position="574"/>
    </location>
</feature>
<feature type="compositionally biased region" description="Polar residues" evidence="6">
    <location>
        <begin position="314"/>
        <end position="325"/>
    </location>
</feature>
<feature type="compositionally biased region" description="Basic and acidic residues" evidence="6">
    <location>
        <begin position="670"/>
        <end position="696"/>
    </location>
</feature>
<dbReference type="PROSITE" id="PS51775">
    <property type="entry name" value="GTD_BINDING"/>
    <property type="match status" value="1"/>
</dbReference>
<dbReference type="AlphaFoldDB" id="A0A8T0NDX9"/>
<comment type="caution">
    <text evidence="8">The sequence shown here is derived from an EMBL/GenBank/DDBJ whole genome shotgun (WGS) entry which is preliminary data.</text>
</comment>
<evidence type="ECO:0000256" key="5">
    <source>
        <dbReference type="SAM" id="Coils"/>
    </source>
</evidence>
<keyword evidence="4" id="KW-0472">Membrane</keyword>
<evidence type="ECO:0000256" key="1">
    <source>
        <dbReference type="ARBA" id="ARBA00004167"/>
    </source>
</evidence>
<reference evidence="8" key="1">
    <citation type="submission" date="2020-05" db="EMBL/GenBank/DDBJ databases">
        <title>WGS assembly of Panicum virgatum.</title>
        <authorList>
            <person name="Lovell J.T."/>
            <person name="Jenkins J."/>
            <person name="Shu S."/>
            <person name="Juenger T.E."/>
            <person name="Schmutz J."/>
        </authorList>
    </citation>
    <scope>NUCLEOTIDE SEQUENCE</scope>
    <source>
        <strain evidence="8">AP13</strain>
    </source>
</reference>
<dbReference type="Proteomes" id="UP000823388">
    <property type="component" value="Chromosome 9K"/>
</dbReference>
<dbReference type="EMBL" id="CM029053">
    <property type="protein sequence ID" value="KAG2545206.1"/>
    <property type="molecule type" value="Genomic_DNA"/>
</dbReference>
<evidence type="ECO:0000259" key="7">
    <source>
        <dbReference type="PROSITE" id="PS51775"/>
    </source>
</evidence>
<dbReference type="PANTHER" id="PTHR31448">
    <property type="entry name" value="MYOSIN-BINDING PROTEIN 2"/>
    <property type="match status" value="1"/>
</dbReference>
<evidence type="ECO:0000313" key="8">
    <source>
        <dbReference type="EMBL" id="KAG2545206.1"/>
    </source>
</evidence>
<gene>
    <name evidence="8" type="ORF">PVAP13_9KG415467</name>
</gene>
<evidence type="ECO:0000256" key="6">
    <source>
        <dbReference type="SAM" id="MobiDB-lite"/>
    </source>
</evidence>
<feature type="compositionally biased region" description="Basic and acidic residues" evidence="6">
    <location>
        <begin position="642"/>
        <end position="656"/>
    </location>
</feature>
<accession>A0A8T0NDX9</accession>
<feature type="region of interest" description="Disordered" evidence="6">
    <location>
        <begin position="634"/>
        <end position="696"/>
    </location>
</feature>
<evidence type="ECO:0000256" key="4">
    <source>
        <dbReference type="ARBA" id="ARBA00023136"/>
    </source>
</evidence>
<feature type="compositionally biased region" description="Acidic residues" evidence="6">
    <location>
        <begin position="657"/>
        <end position="669"/>
    </location>
</feature>
<dbReference type="InterPro" id="IPR007656">
    <property type="entry name" value="GTD-bd"/>
</dbReference>
<keyword evidence="9" id="KW-1185">Reference proteome</keyword>
<keyword evidence="5" id="KW-0175">Coiled coil</keyword>
<dbReference type="InterPro" id="IPR039306">
    <property type="entry name" value="MYOB"/>
</dbReference>
<keyword evidence="3" id="KW-1133">Transmembrane helix</keyword>
<name>A0A8T0NDX9_PANVG</name>
<evidence type="ECO:0000256" key="2">
    <source>
        <dbReference type="ARBA" id="ARBA00022692"/>
    </source>
</evidence>
<dbReference type="GO" id="GO:0080115">
    <property type="term" value="F:myosin XI tail binding"/>
    <property type="evidence" value="ECO:0007669"/>
    <property type="project" value="UniProtKB-ARBA"/>
</dbReference>
<feature type="region of interest" description="Disordered" evidence="6">
    <location>
        <begin position="303"/>
        <end position="328"/>
    </location>
</feature>
<dbReference type="PANTHER" id="PTHR31448:SF33">
    <property type="entry name" value="EXPRESSED PROTEIN"/>
    <property type="match status" value="1"/>
</dbReference>
<protein>
    <recommendedName>
        <fullName evidence="7">GTD-binding domain-containing protein</fullName>
    </recommendedName>
</protein>
<sequence length="770" mass="87058">MFQSLGYRFASNHLKKVSFAVPIQNIIIPGKIQTIYPVTSFQPKSMGSRPSTGKPWRYQHLSALLSSAVLEWVLMLLLLLEGLLSYLVTTFAHLCKLQPPCPMCTRLDHILGKAKKGFYCNLVCSSHKAEASSWAFCHIHQKLVDVHSMCEACLLSFATDKKSNLETYRSLVGKLGVGIDNARCRDNFTSGNEATEAPVLKETLCSCCSRPLEVKSHPFVVLQSKASGIGIEGICRVVSRDHQSIDEINYVAYSELKTSDTESEAWQPGGNVGNLLKDDYVNLKEGFAMGHHQLTEIAYDMPPYDSSQEKNPEQSELTLVQNGGSDSMPIEKSEELHNILDDGNGKASLQSTDLTIKDEQQITKHPGTKDKLEDDAWHNALSSTEELTVDTKSAETDTITDEKKAEFTHTARRKDSFRVHEDLKSLLSQLSTASQAPDFDSPTVQNQHEQAILHNITRALSLDRNYSGISESTVHEAEGECTIDQLKQQIELDRKSINRLWKELEEERNASVVAANQTMAMITRLQEEKAAMQMEALQYQRMMEEQSEYDREDLQKMAQTVQTLQSEIEGYKIKLKDQLLVDEIRDHMRLSCPKEYGTSISRVKSLSGFEDEKTYISKRLRNLRQKLHDFSNSSKLVPFPKLSDDKEGSVDDRNNEDVCEDDDEDDNRDDSEFNKHLGRNGDRFRDLKHGRGHDPKGQYHAMVSENDLASFEDQISEVSGRLMALEADRSFLEHSVNSLRNGEAGEELIRDIASSLRELRKMGITWKEYD</sequence>
<proteinExistence type="predicted"/>
<dbReference type="Pfam" id="PF04576">
    <property type="entry name" value="Zein-binding"/>
    <property type="match status" value="1"/>
</dbReference>
<evidence type="ECO:0000256" key="3">
    <source>
        <dbReference type="ARBA" id="ARBA00022989"/>
    </source>
</evidence>
<evidence type="ECO:0000313" key="9">
    <source>
        <dbReference type="Proteomes" id="UP000823388"/>
    </source>
</evidence>